<dbReference type="Gene3D" id="2.60.120.10">
    <property type="entry name" value="Jelly Rolls"/>
    <property type="match status" value="1"/>
</dbReference>
<evidence type="ECO:0000313" key="1">
    <source>
        <dbReference type="EMBL" id="CDL41798.1"/>
    </source>
</evidence>
<evidence type="ECO:0000313" key="2">
    <source>
        <dbReference type="Proteomes" id="UP000019194"/>
    </source>
</evidence>
<sequence length="46" mass="5177">MSPQHFFLTITLQQAFFGQLCVMEGTVTYYGFANEDAKEPEVKSGD</sequence>
<dbReference type="EMBL" id="CBWP010000089">
    <property type="protein sequence ID" value="CDL41798.1"/>
    <property type="molecule type" value="Genomic_DNA"/>
</dbReference>
<name>A0A7G2IXA2_CITFR</name>
<dbReference type="Proteomes" id="UP000019194">
    <property type="component" value="Unassembled WGS sequence"/>
</dbReference>
<dbReference type="AlphaFoldDB" id="A0A7G2IXA2"/>
<proteinExistence type="predicted"/>
<comment type="caution">
    <text evidence="1">The sequence shown here is derived from an EMBL/GenBank/DDBJ whole genome shotgun (WGS) entry which is preliminary data.</text>
</comment>
<protein>
    <submittedName>
        <fullName evidence="1">Cytoplasmic protein</fullName>
    </submittedName>
</protein>
<dbReference type="InterPro" id="IPR014710">
    <property type="entry name" value="RmlC-like_jellyroll"/>
</dbReference>
<accession>A0A7G2IXA2</accession>
<organism evidence="1 2">
    <name type="scientific">Citrobacter freundii</name>
    <dbReference type="NCBI Taxonomy" id="546"/>
    <lineage>
        <taxon>Bacteria</taxon>
        <taxon>Pseudomonadati</taxon>
        <taxon>Pseudomonadota</taxon>
        <taxon>Gammaproteobacteria</taxon>
        <taxon>Enterobacterales</taxon>
        <taxon>Enterobacteriaceae</taxon>
        <taxon>Citrobacter</taxon>
        <taxon>Citrobacter freundii complex</taxon>
    </lineage>
</organism>
<reference evidence="1 2" key="1">
    <citation type="submission" date="2013-10" db="EMBL/GenBank/DDBJ databases">
        <title>Antibiotic resistance diversity of beta-lactamase producers in the General Hospital Vienna.</title>
        <authorList>
            <person name="Barisic I."/>
            <person name="Mitteregger D."/>
            <person name="Hirschl A.M."/>
            <person name="Noehammer C."/>
            <person name="Wiesinger-Mayr H."/>
        </authorList>
    </citation>
    <scope>NUCLEOTIDE SEQUENCE [LARGE SCALE GENOMIC DNA]</scope>
    <source>
        <strain evidence="1 2">ISC11</strain>
    </source>
</reference>